<organism evidence="1">
    <name type="scientific">Pseudomonas putida</name>
    <name type="common">Arthrobacter siderocapsulatus</name>
    <dbReference type="NCBI Taxonomy" id="303"/>
    <lineage>
        <taxon>Bacteria</taxon>
        <taxon>Pseudomonadati</taxon>
        <taxon>Pseudomonadota</taxon>
        <taxon>Gammaproteobacteria</taxon>
        <taxon>Pseudomonadales</taxon>
        <taxon>Pseudomonadaceae</taxon>
        <taxon>Pseudomonas</taxon>
    </lineage>
</organism>
<dbReference type="RefSeq" id="WP_099593340.1">
    <property type="nucleotide sequence ID" value="NZ_CP016634.1"/>
</dbReference>
<reference evidence="1" key="1">
    <citation type="submission" date="2016-07" db="EMBL/GenBank/DDBJ databases">
        <title>New class B carbapenemase carried by novel plasmid in Pseudomonas putida enviromental strain in eastern Amazonia.</title>
        <authorList>
            <person name="Souza C.O."/>
            <person name="Lima K.V."/>
            <person name="Brasiliense D.M."/>
            <person name="Perez-Chaparro P.J."/>
            <person name="Mamizuka E.M."/>
            <person name="Lima M.O."/>
            <person name="Lima L.N."/>
            <person name="McCulloch J.A."/>
        </authorList>
    </citation>
    <scope>NUCLEOTIDE SEQUENCE [LARGE SCALE GENOMIC DNA]</scope>
    <source>
        <strain evidence="1">IEC33019</strain>
    </source>
</reference>
<name>A0A1B2F524_PSEPU</name>
<dbReference type="EMBL" id="CP016634">
    <property type="protein sequence ID" value="ANY87236.1"/>
    <property type="molecule type" value="Genomic_DNA"/>
</dbReference>
<protein>
    <submittedName>
        <fullName evidence="1">Uncharacterized protein</fullName>
    </submittedName>
</protein>
<sequence>MSSLHDQAMQSIYQQVLDRVCDQMSRGQQASLQLLVQRLTIAAGGEQYIGEFQLLVVQGGDRRSAHLLASLRAAQLRLALRGGQTFRLRVVASCLPTPDPETLLSHERLFSALFMQDDPRVELLMLEDDKVVPFSACQAQAVQPWTGARQALLMFGHLTEATPKALLGCRLHLQLAGALHGALGHSGGASALVTALPDRERRRVMAWGRRLLRLAGEFQGLGDVHQCAATLTEGLSRLHMRVGAPLGRCLDMPAAMAPELPLQMLTVDDLLCPASEAHHLDAMFGAQKVLGVPDTPLGAWTASSVVENLAGLHAHLLARQSRWQEGHLSQKDARVSWWLRVQQQDRASFLQALGLDETQLVCLLFAPFNGQGKKLTDFVHAYHPRMRVALPYLHKALQGKPCPETIKHWLVDVSGLSLAQLQAVYAGHLEPSAWRVLVNLTRRDAALRWLSPLDTAPAIVRQAAL</sequence>
<gene>
    <name evidence="1" type="ORF">IEC33019_1673</name>
</gene>
<evidence type="ECO:0000313" key="1">
    <source>
        <dbReference type="EMBL" id="ANY87236.1"/>
    </source>
</evidence>
<dbReference type="AlphaFoldDB" id="A0A1B2F524"/>
<proteinExistence type="predicted"/>
<accession>A0A1B2F524</accession>